<sequence>MRVLRFACLSASSIDLLPSHKSAMNPNILDGMSVTFQRTHDCFGTHWKNDEAKELFEPFGIRTFYMDEVEKRGIAKVMQEALYIPNFIVILFDGPDAPAVGTPTESGVIVCEFLRTVLTLHLSKLLATEIVVFSPQFDDQHKSSEKLVVNLMEAIYFTKFFQYNTAAALQERMQSST</sequence>
<name>A0A0K0DKB4_ANGCA</name>
<dbReference type="Pfam" id="PF00491">
    <property type="entry name" value="Arginase"/>
    <property type="match status" value="1"/>
</dbReference>
<dbReference type="STRING" id="6313.A0A0K0DKB4"/>
<dbReference type="SUPFAM" id="SSF52768">
    <property type="entry name" value="Arginase/deacetylase"/>
    <property type="match status" value="1"/>
</dbReference>
<evidence type="ECO:0000313" key="2">
    <source>
        <dbReference type="WBParaSite" id="ACAC_0001193901-mRNA-1"/>
    </source>
</evidence>
<dbReference type="InterPro" id="IPR006035">
    <property type="entry name" value="Ureohydrolase"/>
</dbReference>
<evidence type="ECO:0000313" key="1">
    <source>
        <dbReference type="Proteomes" id="UP000035642"/>
    </source>
</evidence>
<dbReference type="AlphaFoldDB" id="A0A0K0DKB4"/>
<organism evidence="1 2">
    <name type="scientific">Angiostrongylus cantonensis</name>
    <name type="common">Rat lungworm</name>
    <dbReference type="NCBI Taxonomy" id="6313"/>
    <lineage>
        <taxon>Eukaryota</taxon>
        <taxon>Metazoa</taxon>
        <taxon>Ecdysozoa</taxon>
        <taxon>Nematoda</taxon>
        <taxon>Chromadorea</taxon>
        <taxon>Rhabditida</taxon>
        <taxon>Rhabditina</taxon>
        <taxon>Rhabditomorpha</taxon>
        <taxon>Strongyloidea</taxon>
        <taxon>Metastrongylidae</taxon>
        <taxon>Angiostrongylus</taxon>
    </lineage>
</organism>
<keyword evidence="1" id="KW-1185">Reference proteome</keyword>
<proteinExistence type="predicted"/>
<accession>A0A0K0DKB4</accession>
<reference evidence="1" key="1">
    <citation type="submission" date="2012-09" db="EMBL/GenBank/DDBJ databases">
        <authorList>
            <person name="Martin A.A."/>
        </authorList>
    </citation>
    <scope>NUCLEOTIDE SEQUENCE</scope>
</reference>
<dbReference type="Proteomes" id="UP000035642">
    <property type="component" value="Unassembled WGS sequence"/>
</dbReference>
<reference evidence="2" key="2">
    <citation type="submission" date="2017-02" db="UniProtKB">
        <authorList>
            <consortium name="WormBaseParasite"/>
        </authorList>
    </citation>
    <scope>IDENTIFICATION</scope>
</reference>
<dbReference type="InterPro" id="IPR023696">
    <property type="entry name" value="Ureohydrolase_dom_sf"/>
</dbReference>
<dbReference type="WBParaSite" id="ACAC_0001193901-mRNA-1">
    <property type="protein sequence ID" value="ACAC_0001193901-mRNA-1"/>
    <property type="gene ID" value="ACAC_0001193901"/>
</dbReference>
<dbReference type="GO" id="GO:0046872">
    <property type="term" value="F:metal ion binding"/>
    <property type="evidence" value="ECO:0007669"/>
    <property type="project" value="InterPro"/>
</dbReference>
<dbReference type="Gene3D" id="3.40.800.10">
    <property type="entry name" value="Ureohydrolase domain"/>
    <property type="match status" value="1"/>
</dbReference>
<protein>
    <submittedName>
        <fullName evidence="2">AAA_8 domain-containing protein</fullName>
    </submittedName>
</protein>